<dbReference type="InParanoid" id="A0A2J7RC38"/>
<name>A0A2J7RC38_9NEOP</name>
<accession>A0A2J7RC38</accession>
<comment type="caution">
    <text evidence="2">The sequence shown here is derived from an EMBL/GenBank/DDBJ whole genome shotgun (WGS) entry which is preliminary data.</text>
</comment>
<evidence type="ECO:0000256" key="1">
    <source>
        <dbReference type="SAM" id="MobiDB-lite"/>
    </source>
</evidence>
<evidence type="ECO:0000313" key="2">
    <source>
        <dbReference type="EMBL" id="PNF38378.1"/>
    </source>
</evidence>
<dbReference type="Proteomes" id="UP000235965">
    <property type="component" value="Unassembled WGS sequence"/>
</dbReference>
<keyword evidence="3" id="KW-1185">Reference proteome</keyword>
<dbReference type="OrthoDB" id="1903104at2759"/>
<dbReference type="CDD" id="cd21085">
    <property type="entry name" value="WH_NTD_PHF10"/>
    <property type="match status" value="1"/>
</dbReference>
<proteinExistence type="predicted"/>
<dbReference type="EMBL" id="NEVH01005887">
    <property type="protein sequence ID" value="PNF38378.1"/>
    <property type="molecule type" value="Genomic_DNA"/>
</dbReference>
<organism evidence="2 3">
    <name type="scientific">Cryptotermes secundus</name>
    <dbReference type="NCBI Taxonomy" id="105785"/>
    <lineage>
        <taxon>Eukaryota</taxon>
        <taxon>Metazoa</taxon>
        <taxon>Ecdysozoa</taxon>
        <taxon>Arthropoda</taxon>
        <taxon>Hexapoda</taxon>
        <taxon>Insecta</taxon>
        <taxon>Pterygota</taxon>
        <taxon>Neoptera</taxon>
        <taxon>Polyneoptera</taxon>
        <taxon>Dictyoptera</taxon>
        <taxon>Blattodea</taxon>
        <taxon>Blattoidea</taxon>
        <taxon>Termitoidae</taxon>
        <taxon>Kalotermitidae</taxon>
        <taxon>Cryptotermitinae</taxon>
        <taxon>Cryptotermes</taxon>
    </lineage>
</organism>
<dbReference type="AlphaFoldDB" id="A0A2J7RC38"/>
<reference evidence="2 3" key="1">
    <citation type="submission" date="2017-12" db="EMBL/GenBank/DDBJ databases">
        <title>Hemimetabolous genomes reveal molecular basis of termite eusociality.</title>
        <authorList>
            <person name="Harrison M.C."/>
            <person name="Jongepier E."/>
            <person name="Robertson H.M."/>
            <person name="Arning N."/>
            <person name="Bitard-Feildel T."/>
            <person name="Chao H."/>
            <person name="Childers C.P."/>
            <person name="Dinh H."/>
            <person name="Doddapaneni H."/>
            <person name="Dugan S."/>
            <person name="Gowin J."/>
            <person name="Greiner C."/>
            <person name="Han Y."/>
            <person name="Hu H."/>
            <person name="Hughes D.S.T."/>
            <person name="Huylmans A.-K."/>
            <person name="Kemena C."/>
            <person name="Kremer L.P.M."/>
            <person name="Lee S.L."/>
            <person name="Lopez-Ezquerra A."/>
            <person name="Mallet L."/>
            <person name="Monroy-Kuhn J.M."/>
            <person name="Moser A."/>
            <person name="Murali S.C."/>
            <person name="Muzny D.M."/>
            <person name="Otani S."/>
            <person name="Piulachs M.-D."/>
            <person name="Poelchau M."/>
            <person name="Qu J."/>
            <person name="Schaub F."/>
            <person name="Wada-Katsumata A."/>
            <person name="Worley K.C."/>
            <person name="Xie Q."/>
            <person name="Ylla G."/>
            <person name="Poulsen M."/>
            <person name="Gibbs R.A."/>
            <person name="Schal C."/>
            <person name="Richards S."/>
            <person name="Belles X."/>
            <person name="Korb J."/>
            <person name="Bornberg-Bauer E."/>
        </authorList>
    </citation>
    <scope>NUCLEOTIDE SEQUENCE [LARGE SCALE GENOMIC DNA]</scope>
    <source>
        <tissue evidence="2">Whole body</tissue>
    </source>
</reference>
<dbReference type="STRING" id="105785.A0A2J7RC38"/>
<protein>
    <submittedName>
        <fullName evidence="2">Uncharacterized protein</fullName>
    </submittedName>
</protein>
<evidence type="ECO:0000313" key="3">
    <source>
        <dbReference type="Proteomes" id="UP000235965"/>
    </source>
</evidence>
<gene>
    <name evidence="2" type="ORF">B7P43_G07263</name>
</gene>
<sequence>MGGENLMIQEQVATYLGVKSFQRNYPNLKRRVVKAEEMIYLREKYLVTESACILGLTAVNSSEILDIMYWDFREKYEEYFLFRRARQVKEIAAKQKAVLDAIKSETDKLEYRNKAISSAAAWNSAFNRSRKDQRRCCFDLQSFTIQYPQNRFAKTLPKEHTKPGSYPLAIIPGQYSDFYGKYTIKPKKRQEPEAGSNISRQLRVGSRPGSLYVSSGARNRKNIRR</sequence>
<feature type="region of interest" description="Disordered" evidence="1">
    <location>
        <begin position="188"/>
        <end position="225"/>
    </location>
</feature>